<accession>A0AA47M7N1</accession>
<reference evidence="1" key="1">
    <citation type="journal article" date="2023" name="Front. Mar. Sci.">
        <title>A new Merluccius polli reference genome to investigate the effects of global change in West African waters.</title>
        <authorList>
            <person name="Mateo J.L."/>
            <person name="Blanco-Fernandez C."/>
            <person name="Garcia-Vazquez E."/>
            <person name="Machado-Schiaffino G."/>
        </authorList>
    </citation>
    <scope>NUCLEOTIDE SEQUENCE</scope>
    <source>
        <strain evidence="1">C29</strain>
        <tissue evidence="1">Fin</tissue>
    </source>
</reference>
<dbReference type="PANTHER" id="PTHR47510:SF3">
    <property type="entry name" value="ENDO_EXONUCLEASE_PHOSPHATASE DOMAIN-CONTAINING PROTEIN"/>
    <property type="match status" value="1"/>
</dbReference>
<evidence type="ECO:0000313" key="2">
    <source>
        <dbReference type="Proteomes" id="UP001174136"/>
    </source>
</evidence>
<gene>
    <name evidence="1" type="ORF">N1851_029029</name>
</gene>
<organism evidence="1 2">
    <name type="scientific">Merluccius polli</name>
    <name type="common">Benguela hake</name>
    <name type="synonym">Merluccius cadenati</name>
    <dbReference type="NCBI Taxonomy" id="89951"/>
    <lineage>
        <taxon>Eukaryota</taxon>
        <taxon>Metazoa</taxon>
        <taxon>Chordata</taxon>
        <taxon>Craniata</taxon>
        <taxon>Vertebrata</taxon>
        <taxon>Euteleostomi</taxon>
        <taxon>Actinopterygii</taxon>
        <taxon>Neopterygii</taxon>
        <taxon>Teleostei</taxon>
        <taxon>Neoteleostei</taxon>
        <taxon>Acanthomorphata</taxon>
        <taxon>Zeiogadaria</taxon>
        <taxon>Gadariae</taxon>
        <taxon>Gadiformes</taxon>
        <taxon>Gadoidei</taxon>
        <taxon>Merlucciidae</taxon>
        <taxon>Merluccius</taxon>
    </lineage>
</organism>
<dbReference type="Proteomes" id="UP001174136">
    <property type="component" value="Unassembled WGS sequence"/>
</dbReference>
<dbReference type="PANTHER" id="PTHR47510">
    <property type="entry name" value="REVERSE TRANSCRIPTASE DOMAIN-CONTAINING PROTEIN"/>
    <property type="match status" value="1"/>
</dbReference>
<name>A0AA47M7N1_MERPO</name>
<evidence type="ECO:0000313" key="1">
    <source>
        <dbReference type="EMBL" id="KAK0135158.1"/>
    </source>
</evidence>
<protein>
    <submittedName>
        <fullName evidence="1">Uncharacterized protein</fullName>
    </submittedName>
</protein>
<keyword evidence="2" id="KW-1185">Reference proteome</keyword>
<sequence>MELDHHIEQYFQRRYTNDEILAVLAEVHGVVLSKWKLERILREKRLWRRKGKTDVAEKELEVAFAWNEQRMRRVHNSRSPHGRPSIMHAVPQLYGATDYLYRPSLEKIEACLGECVYKDFPCDEDVFHICVGLMSEHGLELTKDVYKTVDLYRKRKRGKKGGIRQRLKRMKARLPLPTCLLINAQSLRGKADELTANVRYMHEYRGACMLAVTETWLDGNVPSNEVEPTGYTLYRADRDPGITGKTRGGGVGLFIRDDWCWRGSVVVRESLCTPDIELLSLPPLGASDHNVVHLRPVYQRLLEREKPQTRTVKIWNEDSIMALQGCFDCTSWEVFKCPDLNEQVEVISDYIVFWTTDIVTEQPDLTATEYIIITQEEVNRLFKRVNTRQSNGLTKKQIRASAKPKEKRQVLCVRFSKGYDKLYKFSAGHF</sequence>
<dbReference type="EMBL" id="JAOPHQ010005464">
    <property type="protein sequence ID" value="KAK0135158.1"/>
    <property type="molecule type" value="Genomic_DNA"/>
</dbReference>
<comment type="caution">
    <text evidence="1">The sequence shown here is derived from an EMBL/GenBank/DDBJ whole genome shotgun (WGS) entry which is preliminary data.</text>
</comment>
<proteinExistence type="predicted"/>
<dbReference type="AlphaFoldDB" id="A0AA47M7N1"/>